<dbReference type="Proteomes" id="UP001243009">
    <property type="component" value="Unassembled WGS sequence"/>
</dbReference>
<dbReference type="EMBL" id="JAUTWS010000123">
    <property type="protein sequence ID" value="MDO9713806.1"/>
    <property type="molecule type" value="Genomic_DNA"/>
</dbReference>
<reference evidence="1 2" key="1">
    <citation type="submission" date="2023-08" db="EMBL/GenBank/DDBJ databases">
        <title>The draft genome sequence of Paracraurococcus sp. LOR1-02.</title>
        <authorList>
            <person name="Kingkaew E."/>
            <person name="Tanasupawat S."/>
        </authorList>
    </citation>
    <scope>NUCLEOTIDE SEQUENCE [LARGE SCALE GENOMIC DNA]</scope>
    <source>
        <strain evidence="1 2">LOR1-02</strain>
    </source>
</reference>
<sequence>MIDADGVSVPVGPPGWLNTGIFGLKIAEAQRALSWGKDALAATEATSLILQARYPALTCTMVAPDGRRIVVYANACYPRPTSEKGGFRTFVQAGKVGLLAQSGDLSIGGVITQIVSGGAGGAILTAIVGALKARAA</sequence>
<dbReference type="RefSeq" id="WP_305108655.1">
    <property type="nucleotide sequence ID" value="NZ_JAUTWS010000123.1"/>
</dbReference>
<name>A0ABT9EC66_9PROT</name>
<gene>
    <name evidence="1" type="ORF">Q7A36_36185</name>
</gene>
<protein>
    <submittedName>
        <fullName evidence="1">Uncharacterized protein</fullName>
    </submittedName>
</protein>
<organism evidence="1 2">
    <name type="scientific">Paracraurococcus lichenis</name>
    <dbReference type="NCBI Taxonomy" id="3064888"/>
    <lineage>
        <taxon>Bacteria</taxon>
        <taxon>Pseudomonadati</taxon>
        <taxon>Pseudomonadota</taxon>
        <taxon>Alphaproteobacteria</taxon>
        <taxon>Acetobacterales</taxon>
        <taxon>Roseomonadaceae</taxon>
        <taxon>Paracraurococcus</taxon>
    </lineage>
</organism>
<comment type="caution">
    <text evidence="1">The sequence shown here is derived from an EMBL/GenBank/DDBJ whole genome shotgun (WGS) entry which is preliminary data.</text>
</comment>
<accession>A0ABT9EC66</accession>
<evidence type="ECO:0000313" key="1">
    <source>
        <dbReference type="EMBL" id="MDO9713806.1"/>
    </source>
</evidence>
<keyword evidence="2" id="KW-1185">Reference proteome</keyword>
<evidence type="ECO:0000313" key="2">
    <source>
        <dbReference type="Proteomes" id="UP001243009"/>
    </source>
</evidence>
<proteinExistence type="predicted"/>